<reference evidence="2" key="1">
    <citation type="journal article" date="2023" name="G3 (Bethesda)">
        <title>Genome assembly and association tests identify interacting loci associated with vigor, precocity, and sex in interspecific pistachio rootstocks.</title>
        <authorList>
            <person name="Palmer W."/>
            <person name="Jacygrad E."/>
            <person name="Sagayaradj S."/>
            <person name="Cavanaugh K."/>
            <person name="Han R."/>
            <person name="Bertier L."/>
            <person name="Beede B."/>
            <person name="Kafkas S."/>
            <person name="Golino D."/>
            <person name="Preece J."/>
            <person name="Michelmore R."/>
        </authorList>
    </citation>
    <scope>NUCLEOTIDE SEQUENCE [LARGE SCALE GENOMIC DNA]</scope>
</reference>
<organism evidence="1 2">
    <name type="scientific">Pistacia atlantica</name>
    <dbReference type="NCBI Taxonomy" id="434234"/>
    <lineage>
        <taxon>Eukaryota</taxon>
        <taxon>Viridiplantae</taxon>
        <taxon>Streptophyta</taxon>
        <taxon>Embryophyta</taxon>
        <taxon>Tracheophyta</taxon>
        <taxon>Spermatophyta</taxon>
        <taxon>Magnoliopsida</taxon>
        <taxon>eudicotyledons</taxon>
        <taxon>Gunneridae</taxon>
        <taxon>Pentapetalae</taxon>
        <taxon>rosids</taxon>
        <taxon>malvids</taxon>
        <taxon>Sapindales</taxon>
        <taxon>Anacardiaceae</taxon>
        <taxon>Pistacia</taxon>
    </lineage>
</organism>
<protein>
    <submittedName>
        <fullName evidence="1">Uncharacterized protein</fullName>
    </submittedName>
</protein>
<evidence type="ECO:0000313" key="2">
    <source>
        <dbReference type="Proteomes" id="UP001164250"/>
    </source>
</evidence>
<proteinExistence type="predicted"/>
<sequence>MRKHNIKNKFKENVGNLLGQLIVLCFVAYIEFQDLPDYLLLPLMASCKLAAVFNMQMAMHLVSRTTNSLHIYISAPALCCQYLVTVMVGMTIWWWYLSIPLYYCLYVVIACNCSNIMES</sequence>
<dbReference type="EMBL" id="CM047898">
    <property type="protein sequence ID" value="KAJ0105595.1"/>
    <property type="molecule type" value="Genomic_DNA"/>
</dbReference>
<accession>A0ACC1C0C4</accession>
<gene>
    <name evidence="1" type="ORF">Patl1_18479</name>
</gene>
<keyword evidence="2" id="KW-1185">Reference proteome</keyword>
<dbReference type="Proteomes" id="UP001164250">
    <property type="component" value="Chromosome 2"/>
</dbReference>
<comment type="caution">
    <text evidence="1">The sequence shown here is derived from an EMBL/GenBank/DDBJ whole genome shotgun (WGS) entry which is preliminary data.</text>
</comment>
<evidence type="ECO:0000313" key="1">
    <source>
        <dbReference type="EMBL" id="KAJ0105595.1"/>
    </source>
</evidence>
<name>A0ACC1C0C4_9ROSI</name>